<reference evidence="2 3" key="1">
    <citation type="journal article" date="2016" name="Eur. J. Clin. Microbiol. Infect. Dis.">
        <title>Whole genome sequencing as a tool for phylogenetic analysis of clinical strains of Mitis group streptococci.</title>
        <authorList>
            <person name="Rasmussen L.H."/>
            <person name="Dargis R."/>
            <person name="Hojholt K."/>
            <person name="Christensen J.J."/>
            <person name="Skovgaard O."/>
            <person name="Justesen U.S."/>
            <person name="Rosenvinge F.S."/>
            <person name="Moser C."/>
            <person name="Lukjancenko O."/>
            <person name="Rasmussen S."/>
            <person name="Nielsen X.C."/>
        </authorList>
    </citation>
    <scope>NUCLEOTIDE SEQUENCE [LARGE SCALE GENOMIC DNA]</scope>
    <source>
        <strain evidence="2 3">RH_17024_08</strain>
    </source>
</reference>
<dbReference type="SUPFAM" id="SSF47413">
    <property type="entry name" value="lambda repressor-like DNA-binding domains"/>
    <property type="match status" value="1"/>
</dbReference>
<dbReference type="Gene3D" id="1.10.260.40">
    <property type="entry name" value="lambda repressor-like DNA-binding domains"/>
    <property type="match status" value="1"/>
</dbReference>
<dbReference type="RefSeq" id="WP_084950508.1">
    <property type="nucleotide sequence ID" value="NZ_NCVI01000019.1"/>
</dbReference>
<dbReference type="InterPro" id="IPR010982">
    <property type="entry name" value="Lambda_DNA-bd_dom_sf"/>
</dbReference>
<dbReference type="GO" id="GO:0003677">
    <property type="term" value="F:DNA binding"/>
    <property type="evidence" value="ECO:0007669"/>
    <property type="project" value="InterPro"/>
</dbReference>
<protein>
    <submittedName>
        <fullName evidence="2">Transcriptional regulator</fullName>
    </submittedName>
</protein>
<evidence type="ECO:0000313" key="2">
    <source>
        <dbReference type="EMBL" id="ORO99372.1"/>
    </source>
</evidence>
<dbReference type="SMART" id="SM00530">
    <property type="entry name" value="HTH_XRE"/>
    <property type="match status" value="1"/>
</dbReference>
<evidence type="ECO:0000259" key="1">
    <source>
        <dbReference type="PROSITE" id="PS50943"/>
    </source>
</evidence>
<evidence type="ECO:0000313" key="3">
    <source>
        <dbReference type="Proteomes" id="UP000193102"/>
    </source>
</evidence>
<feature type="domain" description="HTH cro/C1-type" evidence="1">
    <location>
        <begin position="8"/>
        <end position="63"/>
    </location>
</feature>
<dbReference type="PROSITE" id="PS50943">
    <property type="entry name" value="HTH_CROC1"/>
    <property type="match status" value="1"/>
</dbReference>
<proteinExistence type="predicted"/>
<comment type="caution">
    <text evidence="2">The sequence shown here is derived from an EMBL/GenBank/DDBJ whole genome shotgun (WGS) entry which is preliminary data.</text>
</comment>
<name>A0A1X1KIL4_STRMT</name>
<dbReference type="InterPro" id="IPR001387">
    <property type="entry name" value="Cro/C1-type_HTH"/>
</dbReference>
<gene>
    <name evidence="2" type="ORF">B7697_04290</name>
</gene>
<accession>A0A1X1KIL4</accession>
<dbReference type="EMBL" id="NCVI01000019">
    <property type="protein sequence ID" value="ORO99372.1"/>
    <property type="molecule type" value="Genomic_DNA"/>
</dbReference>
<dbReference type="CDD" id="cd00093">
    <property type="entry name" value="HTH_XRE"/>
    <property type="match status" value="1"/>
</dbReference>
<organism evidence="2 3">
    <name type="scientific">Streptococcus mitis</name>
    <dbReference type="NCBI Taxonomy" id="28037"/>
    <lineage>
        <taxon>Bacteria</taxon>
        <taxon>Bacillati</taxon>
        <taxon>Bacillota</taxon>
        <taxon>Bacilli</taxon>
        <taxon>Lactobacillales</taxon>
        <taxon>Streptococcaceae</taxon>
        <taxon>Streptococcus</taxon>
        <taxon>Streptococcus mitis group</taxon>
    </lineage>
</organism>
<dbReference type="AlphaFoldDB" id="A0A1X1KIL4"/>
<dbReference type="Pfam" id="PF01381">
    <property type="entry name" value="HTH_3"/>
    <property type="match status" value="1"/>
</dbReference>
<sequence>MELDLRRIKAERIAKGYTQDVVAEKMGWKSRAPYAKRENGVVPFGADELADFGNILGYSVNELGIFFTKNVPEREQ</sequence>
<dbReference type="Proteomes" id="UP000193102">
    <property type="component" value="Unassembled WGS sequence"/>
</dbReference>